<evidence type="ECO:0000256" key="9">
    <source>
        <dbReference type="ARBA" id="ARBA00022741"/>
    </source>
</evidence>
<dbReference type="InterPro" id="IPR006189">
    <property type="entry name" value="CHASE_dom"/>
</dbReference>
<feature type="modified residue" description="4-aspartylphosphate" evidence="21">
    <location>
        <position position="1648"/>
    </location>
</feature>
<dbReference type="Pfam" id="PF00072">
    <property type="entry name" value="Response_reg"/>
    <property type="match status" value="2"/>
</dbReference>
<evidence type="ECO:0000259" key="27">
    <source>
        <dbReference type="PROSITE" id="PS50113"/>
    </source>
</evidence>
<dbReference type="PROSITE" id="PS50839">
    <property type="entry name" value="CHASE"/>
    <property type="match status" value="1"/>
</dbReference>
<feature type="domain" description="PAS" evidence="26">
    <location>
        <begin position="932"/>
        <end position="1002"/>
    </location>
</feature>
<dbReference type="eggNOG" id="COG0784">
    <property type="taxonomic scope" value="Bacteria"/>
</dbReference>
<dbReference type="Pfam" id="PF13185">
    <property type="entry name" value="GAF_2"/>
    <property type="match status" value="1"/>
</dbReference>
<dbReference type="eggNOG" id="COG2203">
    <property type="taxonomic scope" value="Bacteria"/>
</dbReference>
<keyword evidence="8" id="KW-0732">Signal</keyword>
<dbReference type="GO" id="GO:0005524">
    <property type="term" value="F:ATP binding"/>
    <property type="evidence" value="ECO:0007669"/>
    <property type="project" value="UniProtKB-KW"/>
</dbReference>
<keyword evidence="15 23" id="KW-0472">Membrane</keyword>
<evidence type="ECO:0000259" key="29">
    <source>
        <dbReference type="PROSITE" id="PS50894"/>
    </source>
</evidence>
<dbReference type="RefSeq" id="WP_022776567.1">
    <property type="nucleotide sequence ID" value="NC_022576.1"/>
</dbReference>
<evidence type="ECO:0000256" key="16">
    <source>
        <dbReference type="ARBA" id="ARBA00058004"/>
    </source>
</evidence>
<dbReference type="CDD" id="cd17546">
    <property type="entry name" value="REC_hyHK_CKI1_RcsC-like"/>
    <property type="match status" value="2"/>
</dbReference>
<dbReference type="SMART" id="SM00091">
    <property type="entry name" value="PAS"/>
    <property type="match status" value="5"/>
</dbReference>
<evidence type="ECO:0000256" key="10">
    <source>
        <dbReference type="ARBA" id="ARBA00022777"/>
    </source>
</evidence>
<protein>
    <recommendedName>
        <fullName evidence="18">Sensory/regulatory protein RpfC</fullName>
        <ecNumber evidence="3">2.7.13.3</ecNumber>
    </recommendedName>
    <alternativeName>
        <fullName evidence="19">Virulence sensor protein BvgS</fullName>
    </alternativeName>
</protein>
<dbReference type="InterPro" id="IPR042240">
    <property type="entry name" value="CHASE_sf"/>
</dbReference>
<dbReference type="InterPro" id="IPR011006">
    <property type="entry name" value="CheY-like_superfamily"/>
</dbReference>
<keyword evidence="9" id="KW-0547">Nucleotide-binding</keyword>
<dbReference type="Pfam" id="PF00989">
    <property type="entry name" value="PAS"/>
    <property type="match status" value="2"/>
</dbReference>
<evidence type="ECO:0000259" key="25">
    <source>
        <dbReference type="PROSITE" id="PS50110"/>
    </source>
</evidence>
<evidence type="ECO:0000256" key="12">
    <source>
        <dbReference type="ARBA" id="ARBA00022989"/>
    </source>
</evidence>
<dbReference type="InterPro" id="IPR008207">
    <property type="entry name" value="Sig_transdc_His_kin_Hpt_dom"/>
</dbReference>
<evidence type="ECO:0000259" key="26">
    <source>
        <dbReference type="PROSITE" id="PS50112"/>
    </source>
</evidence>
<dbReference type="SUPFAM" id="SSF55874">
    <property type="entry name" value="ATPase domain of HSP90 chaperone/DNA topoisomerase II/histidine kinase"/>
    <property type="match status" value="1"/>
</dbReference>
<feature type="region of interest" description="Disordered" evidence="22">
    <location>
        <begin position="1"/>
        <end position="22"/>
    </location>
</feature>
<feature type="domain" description="CHASE" evidence="28">
    <location>
        <begin position="99"/>
        <end position="320"/>
    </location>
</feature>
<dbReference type="PROSITE" id="PS50113">
    <property type="entry name" value="PAC"/>
    <property type="match status" value="3"/>
</dbReference>
<dbReference type="FunFam" id="3.30.565.10:FF:000010">
    <property type="entry name" value="Sensor histidine kinase RcsC"/>
    <property type="match status" value="1"/>
</dbReference>
<dbReference type="PRINTS" id="PR00344">
    <property type="entry name" value="BCTRLSENSOR"/>
</dbReference>
<dbReference type="SMART" id="SM00448">
    <property type="entry name" value="REC"/>
    <property type="match status" value="2"/>
</dbReference>
<dbReference type="Gene3D" id="3.40.50.2300">
    <property type="match status" value="2"/>
</dbReference>
<feature type="domain" description="PAC" evidence="27">
    <location>
        <begin position="1136"/>
        <end position="1188"/>
    </location>
</feature>
<feature type="transmembrane region" description="Helical" evidence="23">
    <location>
        <begin position="37"/>
        <end position="56"/>
    </location>
</feature>
<evidence type="ECO:0000256" key="8">
    <source>
        <dbReference type="ARBA" id="ARBA00022729"/>
    </source>
</evidence>
<dbReference type="SUPFAM" id="SSF55781">
    <property type="entry name" value="GAF domain-like"/>
    <property type="match status" value="1"/>
</dbReference>
<dbReference type="SMART" id="SM01079">
    <property type="entry name" value="CHASE"/>
    <property type="match status" value="1"/>
</dbReference>
<dbReference type="SMART" id="SM00086">
    <property type="entry name" value="PAC"/>
    <property type="match status" value="5"/>
</dbReference>
<dbReference type="FunFam" id="1.10.287.130:FF:000002">
    <property type="entry name" value="Two-component osmosensing histidine kinase"/>
    <property type="match status" value="1"/>
</dbReference>
<comment type="subunit">
    <text evidence="17">At low DSF concentrations, interacts with RpfF.</text>
</comment>
<evidence type="ECO:0000256" key="11">
    <source>
        <dbReference type="ARBA" id="ARBA00022840"/>
    </source>
</evidence>
<dbReference type="Pfam" id="PF02518">
    <property type="entry name" value="HATPase_c"/>
    <property type="match status" value="1"/>
</dbReference>
<dbReference type="PROSITE" id="PS50112">
    <property type="entry name" value="PAS"/>
    <property type="match status" value="3"/>
</dbReference>
<dbReference type="CDD" id="cd00082">
    <property type="entry name" value="HisKA"/>
    <property type="match status" value="1"/>
</dbReference>
<evidence type="ECO:0000256" key="17">
    <source>
        <dbReference type="ARBA" id="ARBA00064003"/>
    </source>
</evidence>
<evidence type="ECO:0000313" key="31">
    <source>
        <dbReference type="Proteomes" id="UP000017184"/>
    </source>
</evidence>
<dbReference type="InterPro" id="IPR004358">
    <property type="entry name" value="Sig_transdc_His_kin-like_C"/>
</dbReference>
<evidence type="ECO:0000259" key="24">
    <source>
        <dbReference type="PROSITE" id="PS50109"/>
    </source>
</evidence>
<sequence>MAYTKPNAASDDATAPQPIPVDRRPSSFADRFHTETTAWLVLAVSLLITLFSWWFASDYVEKRAQDRYQYEVRQAQDAILRRMTEYEQVLRGGLGLFLSSDNIDRNKWRKYVNHLQIDAYWPGIQGIGYSVMVPADKQEALVRSIRKEGFPDFHIHPQGVRERYSSIIYLEPFDWRNKRAFGYDMFSEPTRHAAMCQARDSGKPAVSGKVTLIQETSKDVQAGFLMYLPHYRNGADVNTPEQRRAALIGFVYSPFRAKDLMEGILGKQPPLIDFRIYDGPVPAEDSLLYASPSSRAAKLPGPHYTSEERIALPGRTWTVRFHSSTELERELQNLQPTLIGLGGLIIDLLLFEVIWSLSAHRKHILRTAQQLQASERDLSLQAERSKALLALPVLADELNQTEFMQASLDFAEKLTGSCIGFMHFVYDDQDNIELSTWSQRTRNSYCQAAYDKHYPVSQAGIWADAIRTGKPLVINDYASAEGKRGLPTGHAALLRLLSVPVIENGKVVMLAGVGNRPDPYTEQDVQTVQLIINAVWRIVHQRRVQASFRSLSRAVEQSPENIIITDTEARIEYVNKAFEEVTGYSLAEVRGQNPRILQSGKTPATTYEALWAALTDGCSWQGEMCNRSKDGREIVLHVVISPLKDEQGLITRYVAVEQDITQRKIAEQALRDSQNRLQLATKAADIGICVWDFANDTLTWDERLAELYQIPDEVQQSGRYYAFWRSRCHPDDIERAERELGAAVRGDTPYDSGFRIVLPDGTMRHIQAAATVDRDESGQPLRMVCIHRDLTEQKQTELSLRSQETRFRALFESSRDAISIHDGLLFIDCNAAAMQLLGATDRSQVVGHCLPEFSAPDPNDSRPPTERAFAKVQAAMAGVPQFFEWPTRRLDATEILLDMQLVPFEIEGQTFLQAIARDITERKRMEQALSDSEAQFRQLFETNHSVMLIIEPDSGQIVAANHAAALYYGYSKEQLTQMSINDINTLPADKLAKERERAVREQSKYFHFQHRLASGAIRDVEIYVTPVPVHGKRMLYAIVHDVTDRIEAENSLKIAHKEIASRNSLLQQLLDTVSVGIFLVDSQGVITMANNRMGELFHLPAKEMVGMEYIDLIHPSEREMGRQSMLALLNSEIPMIDLERLYWRSDQSQFWGNLTGRRWGSQSGEELGLVGSIADITRRKEAEATLLQAKEAAEAANRSKSSFLANMSHEIRTPMNAVMGLTQLLLDTELNLRQRDYVSKLSNSARSLLDILNDILDYSKIEAGKLDLEEVDFEVTEILEDTTGLFHLAADDKSLELVFDVAPDIPPVLVGDPLRFKQILNNLLGNAIKFTQKGHVRLSMKQLAQQGDDVTLHVAVCDTGIGMTSEQVGKLFQPFEQADTSTTRKYGGTGLGLTIAKTLIELMDGAITVHSELGRGTTFAFTVRLKASATPTRQRTATSLRGMRTLIVDDQDVACNALKNILTAWSFDADVAHAGDEGLQKALAALRNGCPYELLLVDWTLPGLDSVELARQLRAAEAQTIPNTWHAIVVMVTACSRQEAQKATHEVRFDAILDKPVIPSQLFDCIAGLQNGRLVPDTLQQWNDLRHARNQMQAIHSANVLLVEDNPTNRMVATEMLEKLGLHVATANNGFEAVDKASARSYDAILMDLQMPEMDGIEATRRIRDLSQCKNVPIIAMTAAAMLADRQASQAAGMNDFLSKPIDIAELTAMLLRWIPPTARQRETVPPTSPSPAQGVPFDAPGLLLSEAILRMGGDWSMLRRVVEGFAQDFADSARALDAYLAQGCWPDARRLVHTIKGMAKSIGANALHDQAQLMETELGAQQCTSCPRFQEELAITLAAIAGLPPIESAATGEVDASRIEAILGDLHKSLARSAFIQPKLMEELACGLTGRPALALYSTLKKQINAFDYQTARDTLTELAAVCQIRLEE</sequence>
<dbReference type="SMART" id="SM00065">
    <property type="entry name" value="GAF"/>
    <property type="match status" value="1"/>
</dbReference>
<dbReference type="Pfam" id="PF00512">
    <property type="entry name" value="HisKA"/>
    <property type="match status" value="1"/>
</dbReference>
<dbReference type="Gene3D" id="1.20.120.160">
    <property type="entry name" value="HPT domain"/>
    <property type="match status" value="1"/>
</dbReference>
<gene>
    <name evidence="30" type="ORF">Cenrod_2578</name>
</gene>
<dbReference type="InterPro" id="IPR000014">
    <property type="entry name" value="PAS"/>
</dbReference>
<feature type="domain" description="Response regulatory" evidence="25">
    <location>
        <begin position="1599"/>
        <end position="1715"/>
    </location>
</feature>
<dbReference type="eggNOG" id="COG3614">
    <property type="taxonomic scope" value="Bacteria"/>
</dbReference>
<dbReference type="InterPro" id="IPR029016">
    <property type="entry name" value="GAF-like_dom_sf"/>
</dbReference>
<dbReference type="SMART" id="SM00388">
    <property type="entry name" value="HisKA"/>
    <property type="match status" value="1"/>
</dbReference>
<evidence type="ECO:0000313" key="30">
    <source>
        <dbReference type="EMBL" id="AGX88631.1"/>
    </source>
</evidence>
<dbReference type="SUPFAM" id="SSF52172">
    <property type="entry name" value="CheY-like"/>
    <property type="match status" value="2"/>
</dbReference>
<dbReference type="PROSITE" id="PS50110">
    <property type="entry name" value="RESPONSE_REGULATORY"/>
    <property type="match status" value="2"/>
</dbReference>
<dbReference type="PANTHER" id="PTHR45339:SF1">
    <property type="entry name" value="HYBRID SIGNAL TRANSDUCTION HISTIDINE KINASE J"/>
    <property type="match status" value="1"/>
</dbReference>
<evidence type="ECO:0000256" key="19">
    <source>
        <dbReference type="ARBA" id="ARBA00070152"/>
    </source>
</evidence>
<evidence type="ECO:0000256" key="13">
    <source>
        <dbReference type="ARBA" id="ARBA00023012"/>
    </source>
</evidence>
<evidence type="ECO:0000256" key="22">
    <source>
        <dbReference type="SAM" id="MobiDB-lite"/>
    </source>
</evidence>
<dbReference type="InterPro" id="IPR001789">
    <property type="entry name" value="Sig_transdc_resp-reg_receiver"/>
</dbReference>
<dbReference type="CDD" id="cd00130">
    <property type="entry name" value="PAS"/>
    <property type="match status" value="4"/>
</dbReference>
<dbReference type="Pfam" id="PF08447">
    <property type="entry name" value="PAS_3"/>
    <property type="match status" value="1"/>
</dbReference>
<keyword evidence="10 30" id="KW-0418">Kinase</keyword>
<reference evidence="30 31" key="1">
    <citation type="journal article" date="2013" name="Genome Biol.">
        <title>Genomic analysis reveals key aspects of prokaryotic symbiosis in the phototrophic consortium "Chlorochromatium aggregatum".</title>
        <authorList>
            <person name="Liu Z."/>
            <person name="Muller J."/>
            <person name="Li T."/>
            <person name="Alvey R.M."/>
            <person name="Vogl K."/>
            <person name="Frigaard N.U."/>
            <person name="Rockwell N.C."/>
            <person name="Boyd E.S."/>
            <person name="Tomsho L.P."/>
            <person name="Schuster S.C."/>
            <person name="Henke P."/>
            <person name="Rohde M."/>
            <person name="Overmann J."/>
            <person name="Bryant D.A."/>
        </authorList>
    </citation>
    <scope>NUCLEOTIDE SEQUENCE [LARGE SCALE GENOMIC DNA]</scope>
    <source>
        <strain evidence="30">CR</strain>
    </source>
</reference>
<dbReference type="Pfam" id="PF13426">
    <property type="entry name" value="PAS_9"/>
    <property type="match status" value="1"/>
</dbReference>
<keyword evidence="31" id="KW-1185">Reference proteome</keyword>
<dbReference type="Gene3D" id="3.30.565.10">
    <property type="entry name" value="Histidine kinase-like ATPase, C-terminal domain"/>
    <property type="match status" value="1"/>
</dbReference>
<dbReference type="CDD" id="cd00088">
    <property type="entry name" value="HPT"/>
    <property type="match status" value="1"/>
</dbReference>
<dbReference type="NCBIfam" id="TIGR00229">
    <property type="entry name" value="sensory_box"/>
    <property type="match status" value="4"/>
</dbReference>
<feature type="modified residue" description="Phosphohistidine" evidence="20">
    <location>
        <position position="1794"/>
    </location>
</feature>
<dbReference type="Gene3D" id="1.10.287.130">
    <property type="match status" value="1"/>
</dbReference>
<keyword evidence="7 23" id="KW-0812">Transmembrane</keyword>
<feature type="domain" description="Response regulatory" evidence="25">
    <location>
        <begin position="1444"/>
        <end position="1570"/>
    </location>
</feature>
<evidence type="ECO:0000256" key="20">
    <source>
        <dbReference type="PROSITE-ProRule" id="PRU00110"/>
    </source>
</evidence>
<comment type="catalytic activity">
    <reaction evidence="1">
        <text>ATP + protein L-histidine = ADP + protein N-phospho-L-histidine.</text>
        <dbReference type="EC" id="2.7.13.3"/>
    </reaction>
</comment>
<dbReference type="EC" id="2.7.13.3" evidence="3"/>
<dbReference type="Gene3D" id="3.30.450.40">
    <property type="match status" value="1"/>
</dbReference>
<feature type="domain" description="PAS" evidence="26">
    <location>
        <begin position="1062"/>
        <end position="1132"/>
    </location>
</feature>
<feature type="domain" description="PAC" evidence="27">
    <location>
        <begin position="620"/>
        <end position="672"/>
    </location>
</feature>
<feature type="domain" description="Histidine kinase" evidence="24">
    <location>
        <begin position="1206"/>
        <end position="1427"/>
    </location>
</feature>
<dbReference type="InterPro" id="IPR003594">
    <property type="entry name" value="HATPase_dom"/>
</dbReference>
<dbReference type="GO" id="GO:0000155">
    <property type="term" value="F:phosphorelay sensor kinase activity"/>
    <property type="evidence" value="ECO:0007669"/>
    <property type="project" value="InterPro"/>
</dbReference>
<dbReference type="STRING" id="946483.Cenrod_2578"/>
<dbReference type="PROSITE" id="PS50109">
    <property type="entry name" value="HIS_KIN"/>
    <property type="match status" value="1"/>
</dbReference>
<evidence type="ECO:0000256" key="7">
    <source>
        <dbReference type="ARBA" id="ARBA00022692"/>
    </source>
</evidence>
<proteinExistence type="predicted"/>
<dbReference type="Gene3D" id="3.30.450.20">
    <property type="entry name" value="PAS domain"/>
    <property type="match status" value="5"/>
</dbReference>
<dbReference type="InterPro" id="IPR036890">
    <property type="entry name" value="HATPase_C_sf"/>
</dbReference>
<dbReference type="eggNOG" id="COG3829">
    <property type="taxonomic scope" value="Bacteria"/>
</dbReference>
<accession>U5NAN7</accession>
<dbReference type="CDD" id="cd16922">
    <property type="entry name" value="HATPase_EvgS-ArcB-TorS-like"/>
    <property type="match status" value="1"/>
</dbReference>
<dbReference type="InterPro" id="IPR003661">
    <property type="entry name" value="HisK_dim/P_dom"/>
</dbReference>
<dbReference type="InterPro" id="IPR003018">
    <property type="entry name" value="GAF"/>
</dbReference>
<dbReference type="Pfam" id="PF01627">
    <property type="entry name" value="Hpt"/>
    <property type="match status" value="1"/>
</dbReference>
<dbReference type="InterPro" id="IPR001610">
    <property type="entry name" value="PAC"/>
</dbReference>
<comment type="subcellular location">
    <subcellularLocation>
        <location evidence="2">Cell membrane</location>
        <topology evidence="2">Multi-pass membrane protein</topology>
    </subcellularLocation>
</comment>
<dbReference type="eggNOG" id="COG5002">
    <property type="taxonomic scope" value="Bacteria"/>
</dbReference>
<feature type="domain" description="PAC" evidence="27">
    <location>
        <begin position="750"/>
        <end position="802"/>
    </location>
</feature>
<dbReference type="PROSITE" id="PS50894">
    <property type="entry name" value="HPT"/>
    <property type="match status" value="1"/>
</dbReference>
<evidence type="ECO:0000256" key="21">
    <source>
        <dbReference type="PROSITE-ProRule" id="PRU00169"/>
    </source>
</evidence>
<dbReference type="eggNOG" id="COG2198">
    <property type="taxonomic scope" value="Bacteria"/>
</dbReference>
<dbReference type="PANTHER" id="PTHR45339">
    <property type="entry name" value="HYBRID SIGNAL TRANSDUCTION HISTIDINE KINASE J"/>
    <property type="match status" value="1"/>
</dbReference>
<evidence type="ECO:0000256" key="4">
    <source>
        <dbReference type="ARBA" id="ARBA00022475"/>
    </source>
</evidence>
<keyword evidence="6" id="KW-0808">Transferase</keyword>
<evidence type="ECO:0000256" key="14">
    <source>
        <dbReference type="ARBA" id="ARBA00023026"/>
    </source>
</evidence>
<keyword evidence="5 21" id="KW-0597">Phosphoprotein</keyword>
<evidence type="ECO:0000256" key="2">
    <source>
        <dbReference type="ARBA" id="ARBA00004651"/>
    </source>
</evidence>
<evidence type="ECO:0000259" key="28">
    <source>
        <dbReference type="PROSITE" id="PS50839"/>
    </source>
</evidence>
<dbReference type="InterPro" id="IPR000700">
    <property type="entry name" value="PAS-assoc_C"/>
</dbReference>
<evidence type="ECO:0000256" key="23">
    <source>
        <dbReference type="SAM" id="Phobius"/>
    </source>
</evidence>
<dbReference type="SUPFAM" id="SSF47226">
    <property type="entry name" value="Histidine-containing phosphotransfer domain, HPT domain"/>
    <property type="match status" value="1"/>
</dbReference>
<dbReference type="InterPro" id="IPR013767">
    <property type="entry name" value="PAS_fold"/>
</dbReference>
<dbReference type="SUPFAM" id="SSF47384">
    <property type="entry name" value="Homodimeric domain of signal transducing histidine kinase"/>
    <property type="match status" value="1"/>
</dbReference>
<dbReference type="Proteomes" id="UP000017184">
    <property type="component" value="Chromosome"/>
</dbReference>
<keyword evidence="11" id="KW-0067">ATP-binding</keyword>
<evidence type="ECO:0000256" key="15">
    <source>
        <dbReference type="ARBA" id="ARBA00023136"/>
    </source>
</evidence>
<feature type="modified residue" description="4-aspartylphosphate" evidence="21">
    <location>
        <position position="1498"/>
    </location>
</feature>
<evidence type="ECO:0000256" key="18">
    <source>
        <dbReference type="ARBA" id="ARBA00068150"/>
    </source>
</evidence>
<feature type="domain" description="HPt" evidence="29">
    <location>
        <begin position="1755"/>
        <end position="1851"/>
    </location>
</feature>
<evidence type="ECO:0000256" key="6">
    <source>
        <dbReference type="ARBA" id="ARBA00022679"/>
    </source>
</evidence>
<evidence type="ECO:0000256" key="5">
    <source>
        <dbReference type="ARBA" id="ARBA00022553"/>
    </source>
</evidence>
<dbReference type="InterPro" id="IPR036097">
    <property type="entry name" value="HisK_dim/P_sf"/>
</dbReference>
<dbReference type="InterPro" id="IPR005467">
    <property type="entry name" value="His_kinase_dom"/>
</dbReference>
<dbReference type="Gene3D" id="2.10.70.100">
    <property type="match status" value="1"/>
</dbReference>
<dbReference type="SMART" id="SM00387">
    <property type="entry name" value="HATPase_c"/>
    <property type="match status" value="1"/>
</dbReference>
<dbReference type="SUPFAM" id="SSF55785">
    <property type="entry name" value="PYP-like sensor domain (PAS domain)"/>
    <property type="match status" value="5"/>
</dbReference>
<dbReference type="KEGG" id="cbx:Cenrod_2578"/>
<keyword evidence="13" id="KW-0902">Two-component regulatory system</keyword>
<organism evidence="30 31">
    <name type="scientific">Candidatus Symbiobacter mobilis CR</name>
    <dbReference type="NCBI Taxonomy" id="946483"/>
    <lineage>
        <taxon>Bacteria</taxon>
        <taxon>Pseudomonadati</taxon>
        <taxon>Pseudomonadota</taxon>
        <taxon>Betaproteobacteria</taxon>
        <taxon>Burkholderiales</taxon>
        <taxon>Comamonadaceae</taxon>
    </lineage>
</organism>
<dbReference type="HOGENOM" id="CLU_235203_0_0_4"/>
<comment type="function">
    <text evidence="16">Member of the two-component regulatory system BvgS/BvgA. Phosphorylates BvgA via a four-step phosphorelay in response to environmental signals.</text>
</comment>
<feature type="domain" description="PAS" evidence="26">
    <location>
        <begin position="547"/>
        <end position="593"/>
    </location>
</feature>
<dbReference type="InterPro" id="IPR036641">
    <property type="entry name" value="HPT_dom_sf"/>
</dbReference>
<dbReference type="GO" id="GO:0006355">
    <property type="term" value="P:regulation of DNA-templated transcription"/>
    <property type="evidence" value="ECO:0007669"/>
    <property type="project" value="InterPro"/>
</dbReference>
<name>U5NAN7_9BURK</name>
<dbReference type="Pfam" id="PF13188">
    <property type="entry name" value="PAS_8"/>
    <property type="match status" value="1"/>
</dbReference>
<dbReference type="Gene3D" id="3.30.450.350">
    <property type="entry name" value="CHASE domain"/>
    <property type="match status" value="1"/>
</dbReference>
<keyword evidence="14" id="KW-0843">Virulence</keyword>
<keyword evidence="4" id="KW-1003">Cell membrane</keyword>
<evidence type="ECO:0000256" key="1">
    <source>
        <dbReference type="ARBA" id="ARBA00000085"/>
    </source>
</evidence>
<keyword evidence="12 23" id="KW-1133">Transmembrane helix</keyword>
<dbReference type="Pfam" id="PF03924">
    <property type="entry name" value="CHASE"/>
    <property type="match status" value="1"/>
</dbReference>
<dbReference type="EMBL" id="CP004885">
    <property type="protein sequence ID" value="AGX88631.1"/>
    <property type="molecule type" value="Genomic_DNA"/>
</dbReference>
<evidence type="ECO:0000256" key="3">
    <source>
        <dbReference type="ARBA" id="ARBA00012438"/>
    </source>
</evidence>
<dbReference type="InterPro" id="IPR035965">
    <property type="entry name" value="PAS-like_dom_sf"/>
</dbReference>
<dbReference type="GO" id="GO:0005886">
    <property type="term" value="C:plasma membrane"/>
    <property type="evidence" value="ECO:0007669"/>
    <property type="project" value="UniProtKB-SubCell"/>
</dbReference>
<dbReference type="eggNOG" id="COG0745">
    <property type="taxonomic scope" value="Bacteria"/>
</dbReference>
<dbReference type="InterPro" id="IPR013655">
    <property type="entry name" value="PAS_fold_3"/>
</dbReference>